<name>A0ABT5B2A9_9BACT</name>
<keyword evidence="3" id="KW-0804">Transcription</keyword>
<dbReference type="InterPro" id="IPR020449">
    <property type="entry name" value="Tscrpt_reg_AraC-type_HTH"/>
</dbReference>
<evidence type="ECO:0000259" key="4">
    <source>
        <dbReference type="PROSITE" id="PS01124"/>
    </source>
</evidence>
<proteinExistence type="predicted"/>
<dbReference type="PANTHER" id="PTHR46796:SF14">
    <property type="entry name" value="TRANSCRIPTIONAL REGULATORY PROTEIN"/>
    <property type="match status" value="1"/>
</dbReference>
<dbReference type="InterPro" id="IPR050204">
    <property type="entry name" value="AraC_XylS_family_regulators"/>
</dbReference>
<gene>
    <name evidence="5" type="ORF">POL58_08680</name>
</gene>
<dbReference type="SMART" id="SM00342">
    <property type="entry name" value="HTH_ARAC"/>
    <property type="match status" value="1"/>
</dbReference>
<dbReference type="InterPro" id="IPR009057">
    <property type="entry name" value="Homeodomain-like_sf"/>
</dbReference>
<reference evidence="5 6" key="1">
    <citation type="submission" date="2022-11" db="EMBL/GenBank/DDBJ databases">
        <title>Minimal conservation of predation-associated metabolite biosynthetic gene clusters underscores biosynthetic potential of Myxococcota including descriptions for ten novel species: Archangium lansinium sp. nov., Myxococcus landrumus sp. nov., Nannocystis bai.</title>
        <authorList>
            <person name="Ahearne A."/>
            <person name="Stevens C."/>
            <person name="Dowd S."/>
        </authorList>
    </citation>
    <scope>NUCLEOTIDE SEQUENCE [LARGE SCALE GENOMIC DNA]</scope>
    <source>
        <strain evidence="5 6">NCELM</strain>
    </source>
</reference>
<evidence type="ECO:0000313" key="5">
    <source>
        <dbReference type="EMBL" id="MDC0667810.1"/>
    </source>
</evidence>
<keyword evidence="1" id="KW-0805">Transcription regulation</keyword>
<dbReference type="Gene3D" id="1.10.10.60">
    <property type="entry name" value="Homeodomain-like"/>
    <property type="match status" value="2"/>
</dbReference>
<dbReference type="Pfam" id="PF12833">
    <property type="entry name" value="HTH_18"/>
    <property type="match status" value="1"/>
</dbReference>
<dbReference type="EMBL" id="JAQNDN010000002">
    <property type="protein sequence ID" value="MDC0667810.1"/>
    <property type="molecule type" value="Genomic_DNA"/>
</dbReference>
<evidence type="ECO:0000256" key="1">
    <source>
        <dbReference type="ARBA" id="ARBA00023015"/>
    </source>
</evidence>
<dbReference type="Proteomes" id="UP001217838">
    <property type="component" value="Unassembled WGS sequence"/>
</dbReference>
<accession>A0ABT5B2A9</accession>
<dbReference type="PRINTS" id="PR00032">
    <property type="entry name" value="HTHARAC"/>
</dbReference>
<protein>
    <submittedName>
        <fullName evidence="5">Helix-turn-helix domain-containing protein</fullName>
    </submittedName>
</protein>
<keyword evidence="2" id="KW-0238">DNA-binding</keyword>
<evidence type="ECO:0000256" key="2">
    <source>
        <dbReference type="ARBA" id="ARBA00023125"/>
    </source>
</evidence>
<dbReference type="PROSITE" id="PS01124">
    <property type="entry name" value="HTH_ARAC_FAMILY_2"/>
    <property type="match status" value="1"/>
</dbReference>
<feature type="domain" description="HTH araC/xylS-type" evidence="4">
    <location>
        <begin position="206"/>
        <end position="304"/>
    </location>
</feature>
<dbReference type="PANTHER" id="PTHR46796">
    <property type="entry name" value="HTH-TYPE TRANSCRIPTIONAL ACTIVATOR RHAS-RELATED"/>
    <property type="match status" value="1"/>
</dbReference>
<organism evidence="5 6">
    <name type="scientific">Nannocystis radixulma</name>
    <dbReference type="NCBI Taxonomy" id="2995305"/>
    <lineage>
        <taxon>Bacteria</taxon>
        <taxon>Pseudomonadati</taxon>
        <taxon>Myxococcota</taxon>
        <taxon>Polyangia</taxon>
        <taxon>Nannocystales</taxon>
        <taxon>Nannocystaceae</taxon>
        <taxon>Nannocystis</taxon>
    </lineage>
</organism>
<keyword evidence="6" id="KW-1185">Reference proteome</keyword>
<comment type="caution">
    <text evidence="5">The sequence shown here is derived from an EMBL/GenBank/DDBJ whole genome shotgun (WGS) entry which is preliminary data.</text>
</comment>
<sequence length="307" mass="33711">MTAETPSGDAAHPILDAFRAHDRPMPTMRTLRKSTLVATEVLSDHRNLVVSGTLPQDDAYIVTLHLRARPKGAMAAEGRRIRPENFAAGNAGIVDLRTRLVSEYAGPFHYLSFYLTRAALDAVTDDDGCRRISALRHRPGIGFSDPVVRHLLLSLQPALAVGPAETTALYADHVARAFVSHMASAYGDLRSPRLLPRRGLAAWQERRAKELLEANLDGGVPLADLAAACELSVRQFTRAFRQSTGQSPHRWLVERRLEKAQGLLELSTRPLADIAAACGFANQSHFTRAFGGALGMSPGAWRRERRR</sequence>
<dbReference type="InterPro" id="IPR018060">
    <property type="entry name" value="HTH_AraC"/>
</dbReference>
<evidence type="ECO:0000313" key="6">
    <source>
        <dbReference type="Proteomes" id="UP001217838"/>
    </source>
</evidence>
<dbReference type="SUPFAM" id="SSF46689">
    <property type="entry name" value="Homeodomain-like"/>
    <property type="match status" value="2"/>
</dbReference>
<evidence type="ECO:0000256" key="3">
    <source>
        <dbReference type="ARBA" id="ARBA00023163"/>
    </source>
</evidence>
<dbReference type="RefSeq" id="WP_271996211.1">
    <property type="nucleotide sequence ID" value="NZ_JAQNDN010000002.1"/>
</dbReference>